<dbReference type="InterPro" id="IPR021833">
    <property type="entry name" value="DUF3425"/>
</dbReference>
<sequence>MRTTEHLHEMLRLASSTVHACPAEGHMADEHRDVPRDGVEVGSIRPSKASRSVDKLNEEQLARKRAADRKSQQILRQKTRNHIESLEERIRHLENQKSELELAQHKNTQLEEELRNLKAAIASSASITKKTFASKPILPSTLPQIRIDPTQQPIPPRSTPITVKSRDTRIAVPTGIPIPLLAESTDSSTEPSTALSAYKSNTKRTRRRIELEFGSASPPARSPTPQGVALHPYFIPPSFLKQPSVHAWELPLRLQEPTSPVDKLLYGLIETQKKLLSEGASRSVAIGPLIPNVNVLIAPHLSHLAHPVSRVLCDLLKRMTYRSLIDKLGALLVMYPVYQWQIMNDYESYARIPSHSIPVFAQRSTLHAVWICALGSPKLREMVIADMDRYANEDFIYAFILSINCNWNRDFLHAICWGKDGVSVTKDFWDHCNVLDNWSFDRPFSTTYPELRSAVRFTDYDDLTGVKIEEMNRG</sequence>
<dbReference type="InParanoid" id="A0A1E1JWD1"/>
<feature type="coiled-coil region" evidence="1">
    <location>
        <begin position="69"/>
        <end position="127"/>
    </location>
</feature>
<gene>
    <name evidence="3" type="ORF">RCO7_08647</name>
</gene>
<evidence type="ECO:0000313" key="4">
    <source>
        <dbReference type="Proteomes" id="UP000178129"/>
    </source>
</evidence>
<dbReference type="Pfam" id="PF11905">
    <property type="entry name" value="DUF3425"/>
    <property type="match status" value="1"/>
</dbReference>
<protein>
    <recommendedName>
        <fullName evidence="5">BZIP transcription factor</fullName>
    </recommendedName>
</protein>
<feature type="compositionally biased region" description="Polar residues" evidence="2">
    <location>
        <begin position="184"/>
        <end position="200"/>
    </location>
</feature>
<proteinExistence type="predicted"/>
<organism evidence="3 4">
    <name type="scientific">Rhynchosporium graminicola</name>
    <dbReference type="NCBI Taxonomy" id="2792576"/>
    <lineage>
        <taxon>Eukaryota</taxon>
        <taxon>Fungi</taxon>
        <taxon>Dikarya</taxon>
        <taxon>Ascomycota</taxon>
        <taxon>Pezizomycotina</taxon>
        <taxon>Leotiomycetes</taxon>
        <taxon>Helotiales</taxon>
        <taxon>Ploettnerulaceae</taxon>
        <taxon>Rhynchosporium</taxon>
    </lineage>
</organism>
<name>A0A1E1JWD1_9HELO</name>
<accession>A0A1E1JWD1</accession>
<dbReference type="CDD" id="cd14688">
    <property type="entry name" value="bZIP_YAP"/>
    <property type="match status" value="1"/>
</dbReference>
<reference evidence="4" key="1">
    <citation type="submission" date="2016-03" db="EMBL/GenBank/DDBJ databases">
        <authorList>
            <person name="Ploux O."/>
        </authorList>
    </citation>
    <scope>NUCLEOTIDE SEQUENCE [LARGE SCALE GENOMIC DNA]</scope>
    <source>
        <strain evidence="4">UK7</strain>
    </source>
</reference>
<dbReference type="PANTHER" id="PTHR37012">
    <property type="entry name" value="B-ZIP TRANSCRIPTION FACTOR (EUROFUNG)-RELATED"/>
    <property type="match status" value="1"/>
</dbReference>
<evidence type="ECO:0008006" key="5">
    <source>
        <dbReference type="Google" id="ProtNLM"/>
    </source>
</evidence>
<comment type="caution">
    <text evidence="3">The sequence shown here is derived from an EMBL/GenBank/DDBJ whole genome shotgun (WGS) entry which is preliminary data.</text>
</comment>
<evidence type="ECO:0000256" key="2">
    <source>
        <dbReference type="SAM" id="MobiDB-lite"/>
    </source>
</evidence>
<feature type="region of interest" description="Disordered" evidence="2">
    <location>
        <begin position="181"/>
        <end position="201"/>
    </location>
</feature>
<keyword evidence="1" id="KW-0175">Coiled coil</keyword>
<evidence type="ECO:0000313" key="3">
    <source>
        <dbReference type="EMBL" id="CZS90187.1"/>
    </source>
</evidence>
<dbReference type="PANTHER" id="PTHR37012:SF2">
    <property type="entry name" value="BZIP DOMAIN-CONTAINING PROTEIN-RELATED"/>
    <property type="match status" value="1"/>
</dbReference>
<dbReference type="Proteomes" id="UP000178129">
    <property type="component" value="Unassembled WGS sequence"/>
</dbReference>
<dbReference type="EMBL" id="FJUW01000004">
    <property type="protein sequence ID" value="CZS90187.1"/>
    <property type="molecule type" value="Genomic_DNA"/>
</dbReference>
<evidence type="ECO:0000256" key="1">
    <source>
        <dbReference type="SAM" id="Coils"/>
    </source>
</evidence>
<dbReference type="AlphaFoldDB" id="A0A1E1JWD1"/>
<keyword evidence="4" id="KW-1185">Reference proteome</keyword>